<dbReference type="RefSeq" id="WP_051586802.1">
    <property type="nucleotide sequence ID" value="NZ_CP017076.1"/>
</dbReference>
<dbReference type="InterPro" id="IPR038460">
    <property type="entry name" value="AcetylCoA_hyd_C_sf"/>
</dbReference>
<dbReference type="Pfam" id="PF13336">
    <property type="entry name" value="AcetylCoA_hyd_C"/>
    <property type="match status" value="1"/>
</dbReference>
<dbReference type="Gene3D" id="3.40.1080.20">
    <property type="entry name" value="Acetyl-CoA hydrolase/transferase C-terminal domain"/>
    <property type="match status" value="1"/>
</dbReference>
<dbReference type="InterPro" id="IPR037171">
    <property type="entry name" value="NagB/RpiA_transferase-like"/>
</dbReference>
<keyword evidence="2" id="KW-0614">Plasmid</keyword>
<dbReference type="Gene3D" id="3.40.1080.10">
    <property type="entry name" value="Glutaconate Coenzyme A-transferase"/>
    <property type="match status" value="1"/>
</dbReference>
<feature type="domain" description="Acetyl-CoA hydrolase/transferase C-terminal" evidence="1">
    <location>
        <begin position="255"/>
        <end position="405"/>
    </location>
</feature>
<dbReference type="EMBL" id="JFYZ01000005">
    <property type="protein sequence ID" value="EZP82965.1"/>
    <property type="molecule type" value="Genomic_DNA"/>
</dbReference>
<dbReference type="GO" id="GO:0006083">
    <property type="term" value="P:acetate metabolic process"/>
    <property type="evidence" value="ECO:0007669"/>
    <property type="project" value="InterPro"/>
</dbReference>
<reference evidence="5" key="3">
    <citation type="journal article" date="2017" name="J. Biotechnol.">
        <title>Complete genome sequence of Novosphingobium resinovorum SA1, a versatile xenobiotic-degrading bacterium capable of utilizing sulfanilic acid.</title>
        <authorList>
            <person name="Hegedus B."/>
            <person name="Kos P.B."/>
            <person name="Balint B."/>
            <person name="Maroti G."/>
            <person name="Gan H.M."/>
            <person name="Perei K."/>
            <person name="Rakhely G."/>
        </authorList>
    </citation>
    <scope>NUCLEOTIDE SEQUENCE [LARGE SCALE GENOMIC DNA]</scope>
    <source>
        <strain evidence="5">SA1</strain>
    </source>
</reference>
<proteinExistence type="predicted"/>
<evidence type="ECO:0000313" key="2">
    <source>
        <dbReference type="EMBL" id="AOR78864.1"/>
    </source>
</evidence>
<dbReference type="Proteomes" id="UP000094626">
    <property type="component" value="Plasmid pSA1"/>
</dbReference>
<name>A0A031K168_9SPHN</name>
<evidence type="ECO:0000259" key="1">
    <source>
        <dbReference type="Pfam" id="PF13336"/>
    </source>
</evidence>
<dbReference type="Gene3D" id="3.30.750.70">
    <property type="entry name" value="4-hydroxybutyrate coenzyme like domains"/>
    <property type="match status" value="1"/>
</dbReference>
<reference evidence="3 4" key="1">
    <citation type="submission" date="2014-03" db="EMBL/GenBank/DDBJ databases">
        <title>Whole genome sequence of Novosphingobium resinovorum KF1.</title>
        <authorList>
            <person name="Gan H.M."/>
            <person name="Gan H.Y."/>
            <person name="Chew T.H."/>
            <person name="Savka M.A."/>
        </authorList>
    </citation>
    <scope>NUCLEOTIDE SEQUENCE [LARGE SCALE GENOMIC DNA]</scope>
    <source>
        <strain evidence="3 4">KF1</strain>
    </source>
</reference>
<dbReference type="AlphaFoldDB" id="A0A031K168"/>
<organism evidence="3 4">
    <name type="scientific">Novosphingobium resinovorum</name>
    <dbReference type="NCBI Taxonomy" id="158500"/>
    <lineage>
        <taxon>Bacteria</taxon>
        <taxon>Pseudomonadati</taxon>
        <taxon>Pseudomonadota</taxon>
        <taxon>Alphaproteobacteria</taxon>
        <taxon>Sphingomonadales</taxon>
        <taxon>Sphingomonadaceae</taxon>
        <taxon>Novosphingobium</taxon>
    </lineage>
</organism>
<evidence type="ECO:0000313" key="3">
    <source>
        <dbReference type="EMBL" id="EZP82965.1"/>
    </source>
</evidence>
<dbReference type="InterPro" id="IPR026888">
    <property type="entry name" value="AcetylCoA_hyd_C"/>
</dbReference>
<dbReference type="OrthoDB" id="9801795at2"/>
<keyword evidence="3" id="KW-0808">Transferase</keyword>
<dbReference type="KEGG" id="nre:BES08_18295"/>
<dbReference type="PANTHER" id="PTHR21432:SF20">
    <property type="entry name" value="ACETYL-COA HYDROLASE"/>
    <property type="match status" value="1"/>
</dbReference>
<dbReference type="PROSITE" id="PS51257">
    <property type="entry name" value="PROKAR_LIPOPROTEIN"/>
    <property type="match status" value="1"/>
</dbReference>
<dbReference type="EMBL" id="CP017076">
    <property type="protein sequence ID" value="AOR78864.1"/>
    <property type="molecule type" value="Genomic_DNA"/>
</dbReference>
<dbReference type="PANTHER" id="PTHR21432">
    <property type="entry name" value="ACETYL-COA HYDROLASE-RELATED"/>
    <property type="match status" value="1"/>
</dbReference>
<sequence>MAPRRITEDDLAAVLPPGGLTLVSSCSAESDLLADMVAGGGDTLAAMRFSGIFVPGLNRRTWSGSSRSRVLTFFQTPQLRAEPERVDFRPLCYGQISALYAAEPPSAALFMCSPPDENGMCSFGPETAFIPDFWRCAGTRIAHINPAMPRTAGDPGIPFGELTAFIEQDQVLKGTPADLPDPVSRAIAEHAARFIEDGATLQTGLGKVPDAVLDALHDRRDLRLHTGLVGDGGLRLVRSGAMAPGSSALVGVAIGSPELYAGLDDPHFQFRPASVTHDLRIAGAAEHFVTVNSALEVDLFGQVYSEVGPKGAMSGPGGASDFAAAARLSPRGLRLICLPADAAKGTLSRIIDPASARGPASLSRLDTDVVVTEHGAADLRGKSHDDRAEALIRIAAPQFRDVLAESWRAVSDRL</sequence>
<dbReference type="eggNOG" id="COG0427">
    <property type="taxonomic scope" value="Bacteria"/>
</dbReference>
<reference evidence="2" key="2">
    <citation type="submission" date="2016-08" db="EMBL/GenBank/DDBJ databases">
        <authorList>
            <person name="Seilhamer J.J."/>
        </authorList>
    </citation>
    <scope>NUCLEOTIDE SEQUENCE [LARGE SCALE GENOMIC DNA]</scope>
    <source>
        <strain evidence="2">SA1</strain>
        <plasmid evidence="2">pSA1</plasmid>
    </source>
</reference>
<gene>
    <name evidence="2" type="ORF">BES08_18295</name>
    <name evidence="3" type="ORF">BV97_01889</name>
</gene>
<dbReference type="Proteomes" id="UP000024329">
    <property type="component" value="Unassembled WGS sequence"/>
</dbReference>
<dbReference type="PATRIC" id="fig|158500.4.peg.1934"/>
<accession>A0A031K168</accession>
<geneLocation type="plasmid" evidence="2 5">
    <name>pSA1</name>
</geneLocation>
<keyword evidence="3" id="KW-0378">Hydrolase</keyword>
<protein>
    <submittedName>
        <fullName evidence="3">Acetyl-CoA hydrolase/transferase</fullName>
    </submittedName>
</protein>
<evidence type="ECO:0000313" key="4">
    <source>
        <dbReference type="Proteomes" id="UP000024329"/>
    </source>
</evidence>
<dbReference type="GO" id="GO:0016787">
    <property type="term" value="F:hydrolase activity"/>
    <property type="evidence" value="ECO:0007669"/>
    <property type="project" value="UniProtKB-KW"/>
</dbReference>
<evidence type="ECO:0000313" key="5">
    <source>
        <dbReference type="Proteomes" id="UP000094626"/>
    </source>
</evidence>
<keyword evidence="5" id="KW-1185">Reference proteome</keyword>
<dbReference type="GO" id="GO:0008775">
    <property type="term" value="F:acetate CoA-transferase activity"/>
    <property type="evidence" value="ECO:0007669"/>
    <property type="project" value="InterPro"/>
</dbReference>
<dbReference type="InterPro" id="IPR046433">
    <property type="entry name" value="ActCoA_hydro"/>
</dbReference>
<dbReference type="SUPFAM" id="SSF100950">
    <property type="entry name" value="NagB/RpiA/CoA transferase-like"/>
    <property type="match status" value="2"/>
</dbReference>